<dbReference type="EMBL" id="WKJI01000005">
    <property type="protein sequence ID" value="MRX48542.1"/>
    <property type="molecule type" value="Genomic_DNA"/>
</dbReference>
<evidence type="ECO:0000313" key="4">
    <source>
        <dbReference type="Proteomes" id="UP000462931"/>
    </source>
</evidence>
<feature type="chain" id="PRO_5029637831" evidence="1">
    <location>
        <begin position="23"/>
        <end position="165"/>
    </location>
</feature>
<feature type="signal peptide" evidence="1">
    <location>
        <begin position="1"/>
        <end position="22"/>
    </location>
</feature>
<organism evidence="3 4">
    <name type="scientific">Pedobacter puniceum</name>
    <dbReference type="NCBI Taxonomy" id="2666136"/>
    <lineage>
        <taxon>Bacteria</taxon>
        <taxon>Pseudomonadati</taxon>
        <taxon>Bacteroidota</taxon>
        <taxon>Sphingobacteriia</taxon>
        <taxon>Sphingobacteriales</taxon>
        <taxon>Sphingobacteriaceae</taxon>
        <taxon>Pedobacter</taxon>
    </lineage>
</organism>
<feature type="domain" description="Secretion system C-terminal sorting" evidence="2">
    <location>
        <begin position="90"/>
        <end position="162"/>
    </location>
</feature>
<gene>
    <name evidence="3" type="ORF">GJJ64_15215</name>
</gene>
<name>A0A7K0FS06_9SPHI</name>
<dbReference type="Proteomes" id="UP000462931">
    <property type="component" value="Unassembled WGS sequence"/>
</dbReference>
<dbReference type="AlphaFoldDB" id="A0A7K0FS06"/>
<evidence type="ECO:0000313" key="3">
    <source>
        <dbReference type="EMBL" id="MRX48542.1"/>
    </source>
</evidence>
<protein>
    <submittedName>
        <fullName evidence="3">T9SS type A sorting domain-containing protein</fullName>
    </submittedName>
</protein>
<keyword evidence="1" id="KW-0732">Signal</keyword>
<reference evidence="3 4" key="1">
    <citation type="submission" date="2019-11" db="EMBL/GenBank/DDBJ databases">
        <authorList>
            <person name="Cheng Q."/>
            <person name="Yang Z."/>
        </authorList>
    </citation>
    <scope>NUCLEOTIDE SEQUENCE [LARGE SCALE GENOMIC DNA]</scope>
    <source>
        <strain evidence="3 4">HX-22-1</strain>
    </source>
</reference>
<keyword evidence="4" id="KW-1185">Reference proteome</keyword>
<comment type="caution">
    <text evidence="3">The sequence shown here is derived from an EMBL/GenBank/DDBJ whole genome shotgun (WGS) entry which is preliminary data.</text>
</comment>
<dbReference type="NCBIfam" id="TIGR04183">
    <property type="entry name" value="Por_Secre_tail"/>
    <property type="match status" value="1"/>
</dbReference>
<dbReference type="RefSeq" id="WP_154288616.1">
    <property type="nucleotide sequence ID" value="NZ_WKJI01000005.1"/>
</dbReference>
<accession>A0A7K0FS06</accession>
<evidence type="ECO:0000259" key="2">
    <source>
        <dbReference type="Pfam" id="PF18962"/>
    </source>
</evidence>
<proteinExistence type="predicted"/>
<dbReference type="Pfam" id="PF18962">
    <property type="entry name" value="Por_Secre_tail"/>
    <property type="match status" value="1"/>
</dbReference>
<sequence length="165" mass="18471">MLKKIFKILIFFLSVLGLKAQGQSLHHQMLSSQGNTSILKDGMVVRQTVGQQSIIGNSSISNLTIQQGFQQSMVSKFIPVYNINSIETTIYPNPFLTRVNIRFSETLSEAMNVTLYNLLGVMVYKKDFEAPLTAMELNIEHLAPGSYIVVLSAKNYTHSKTLIKL</sequence>
<evidence type="ECO:0000256" key="1">
    <source>
        <dbReference type="SAM" id="SignalP"/>
    </source>
</evidence>
<dbReference type="InterPro" id="IPR026444">
    <property type="entry name" value="Secre_tail"/>
</dbReference>